<evidence type="ECO:0000259" key="16">
    <source>
        <dbReference type="PROSITE" id="PS50011"/>
    </source>
</evidence>
<evidence type="ECO:0000256" key="9">
    <source>
        <dbReference type="ARBA" id="ARBA00022840"/>
    </source>
</evidence>
<dbReference type="PROSITE" id="PS50011">
    <property type="entry name" value="PROTEIN_KINASE_DOM"/>
    <property type="match status" value="1"/>
</dbReference>
<feature type="binding site" evidence="13">
    <location>
        <position position="114"/>
    </location>
    <ligand>
        <name>ATP</name>
        <dbReference type="ChEBI" id="CHEBI:30616"/>
    </ligand>
</feature>
<keyword evidence="18" id="KW-1185">Reference proteome</keyword>
<keyword evidence="5" id="KW-0597">Phosphoprotein</keyword>
<reference evidence="18" key="1">
    <citation type="submission" date="2015-06" db="EMBL/GenBank/DDBJ databases">
        <title>Expansion of signal transduction pathways in fungi by whole-genome duplication.</title>
        <authorList>
            <consortium name="DOE Joint Genome Institute"/>
            <person name="Corrochano L.M."/>
            <person name="Kuo A."/>
            <person name="Marcet-Houben M."/>
            <person name="Polaino S."/>
            <person name="Salamov A."/>
            <person name="Villalobos J.M."/>
            <person name="Alvarez M.I."/>
            <person name="Avalos J."/>
            <person name="Benito E.P."/>
            <person name="Benoit I."/>
            <person name="Burger G."/>
            <person name="Camino L.P."/>
            <person name="Canovas D."/>
            <person name="Cerda-Olmedo E."/>
            <person name="Cheng J.-F."/>
            <person name="Dominguez A."/>
            <person name="Elias M."/>
            <person name="Eslava A.P."/>
            <person name="Glaser F."/>
            <person name="Grimwood J."/>
            <person name="Gutierrez G."/>
            <person name="Heitman J."/>
            <person name="Henrissat B."/>
            <person name="Iturriaga E.A."/>
            <person name="Lang B.F."/>
            <person name="Lavin J.L."/>
            <person name="Lee S."/>
            <person name="Li W."/>
            <person name="Lindquist E."/>
            <person name="Lopez-Garcia S."/>
            <person name="Luque E.M."/>
            <person name="Marcos A.T."/>
            <person name="Martin J."/>
            <person name="McCluskey K."/>
            <person name="Medina H.R."/>
            <person name="Miralles-Duran A."/>
            <person name="Miyazaki A."/>
            <person name="Munoz-Torres E."/>
            <person name="Oguiza J.A."/>
            <person name="Ohm R."/>
            <person name="Olmedo M."/>
            <person name="Orejas M."/>
            <person name="Ortiz-Castellanos L."/>
            <person name="Pisabarro A.G."/>
            <person name="Rodriguez-Romero J."/>
            <person name="Ruiz-Herrera J."/>
            <person name="Ruiz-Vazquez R."/>
            <person name="Sanz C."/>
            <person name="Schackwitz W."/>
            <person name="Schmutz J."/>
            <person name="Shahriari M."/>
            <person name="Shelest E."/>
            <person name="Silva-Franco F."/>
            <person name="Soanes D."/>
            <person name="Syed K."/>
            <person name="Tagua V.G."/>
            <person name="Talbot N.J."/>
            <person name="Thon M."/>
            <person name="De vries R.P."/>
            <person name="Wiebenga A."/>
            <person name="Yadav J.S."/>
            <person name="Braun E.L."/>
            <person name="Baker S."/>
            <person name="Garre V."/>
            <person name="Horwitz B."/>
            <person name="Torres-Martinez S."/>
            <person name="Idnurm A."/>
            <person name="Herrera-Estrella A."/>
            <person name="Gabaldon T."/>
            <person name="Grigoriev I.V."/>
        </authorList>
    </citation>
    <scope>NUCLEOTIDE SEQUENCE [LARGE SCALE GENOMIC DNA]</scope>
    <source>
        <strain evidence="18">NRRL 1555(-)</strain>
    </source>
</reference>
<dbReference type="Gene3D" id="3.30.200.20">
    <property type="entry name" value="Phosphorylase Kinase, domain 1"/>
    <property type="match status" value="1"/>
</dbReference>
<dbReference type="PIRSF" id="PIRSF037993">
    <property type="entry name" value="STPK_Pim-1"/>
    <property type="match status" value="1"/>
</dbReference>
<dbReference type="GO" id="GO:0043066">
    <property type="term" value="P:negative regulation of apoptotic process"/>
    <property type="evidence" value="ECO:0007669"/>
    <property type="project" value="InterPro"/>
</dbReference>
<dbReference type="GO" id="GO:0004674">
    <property type="term" value="F:protein serine/threonine kinase activity"/>
    <property type="evidence" value="ECO:0007669"/>
    <property type="project" value="UniProtKB-KW"/>
</dbReference>
<dbReference type="InterPro" id="IPR011009">
    <property type="entry name" value="Kinase-like_dom_sf"/>
</dbReference>
<evidence type="ECO:0000256" key="12">
    <source>
        <dbReference type="PIRSR" id="PIRSR037993-1"/>
    </source>
</evidence>
<dbReference type="PROSITE" id="PS00107">
    <property type="entry name" value="PROTEIN_KINASE_ATP"/>
    <property type="match status" value="1"/>
</dbReference>
<dbReference type="OrthoDB" id="10252171at2759"/>
<dbReference type="GO" id="GO:0005524">
    <property type="term" value="F:ATP binding"/>
    <property type="evidence" value="ECO:0007669"/>
    <property type="project" value="UniProtKB-UniRule"/>
</dbReference>
<dbReference type="GO" id="GO:0035556">
    <property type="term" value="P:intracellular signal transduction"/>
    <property type="evidence" value="ECO:0007669"/>
    <property type="project" value="TreeGrafter"/>
</dbReference>
<evidence type="ECO:0000256" key="8">
    <source>
        <dbReference type="ARBA" id="ARBA00022777"/>
    </source>
</evidence>
<dbReference type="PANTHER" id="PTHR24346:SF51">
    <property type="entry name" value="PAS DOMAIN-CONTAINING SERINE_THREONINE-PROTEIN KINASE"/>
    <property type="match status" value="1"/>
</dbReference>
<evidence type="ECO:0000256" key="14">
    <source>
        <dbReference type="PROSITE-ProRule" id="PRU10141"/>
    </source>
</evidence>
<name>A0A163CY10_PHYB8</name>
<dbReference type="PROSITE" id="PS00108">
    <property type="entry name" value="PROTEIN_KINASE_ST"/>
    <property type="match status" value="1"/>
</dbReference>
<dbReference type="FunFam" id="1.10.510.10:FF:000320">
    <property type="entry name" value="Serine/threonine protein kinase"/>
    <property type="match status" value="1"/>
</dbReference>
<dbReference type="STRING" id="763407.A0A163CY10"/>
<keyword evidence="9 13" id="KW-0067">ATP-binding</keyword>
<dbReference type="GO" id="GO:0045719">
    <property type="term" value="P:negative regulation of glycogen biosynthetic process"/>
    <property type="evidence" value="ECO:0007669"/>
    <property type="project" value="TreeGrafter"/>
</dbReference>
<feature type="active site" description="Proton acceptor" evidence="12">
    <location>
        <position position="153"/>
    </location>
</feature>
<evidence type="ECO:0000256" key="5">
    <source>
        <dbReference type="ARBA" id="ARBA00022553"/>
    </source>
</evidence>
<sequence>MSASLQYSAQTNERSINDYEILEDLGQGAYGLVKLAAKIGDPEQRKVVIKYVIKSRILVDCWTRDRKLGLVPIEIHVMHTLRRIPHENCSDMLDYFEDDDNYYIVMGLHGAGMDLFDYIELKNGMTEEEIRDIFRQVASAVHHLHSHKIVHRDIKDENVILDQHGGVRLIDFGSAAYLREGRRYETFVGTLDYAAPEILRGQTYEGPPQDIWALGILLYTLMYRENPFYDIDEIMAQELRVPFTFSQGSLDLIKKMLNRDVEKRLTISEVLAHPWLSS</sequence>
<protein>
    <recommendedName>
        <fullName evidence="2">non-specific serine/threonine protein kinase</fullName>
        <ecNumber evidence="2">2.7.11.1</ecNumber>
    </recommendedName>
</protein>
<comment type="catalytic activity">
    <reaction evidence="11">
        <text>L-seryl-[protein] + ATP = O-phospho-L-seryl-[protein] + ADP + H(+)</text>
        <dbReference type="Rhea" id="RHEA:17989"/>
        <dbReference type="Rhea" id="RHEA-COMP:9863"/>
        <dbReference type="Rhea" id="RHEA-COMP:11604"/>
        <dbReference type="ChEBI" id="CHEBI:15378"/>
        <dbReference type="ChEBI" id="CHEBI:29999"/>
        <dbReference type="ChEBI" id="CHEBI:30616"/>
        <dbReference type="ChEBI" id="CHEBI:83421"/>
        <dbReference type="ChEBI" id="CHEBI:456216"/>
        <dbReference type="EC" id="2.7.11.1"/>
    </reaction>
</comment>
<feature type="binding site" evidence="13">
    <location>
        <position position="50"/>
    </location>
    <ligand>
        <name>ATP</name>
        <dbReference type="ChEBI" id="CHEBI:30616"/>
    </ligand>
</feature>
<accession>A0A163CY10</accession>
<gene>
    <name evidence="17" type="ORF">PHYBLDRAFT_119257</name>
</gene>
<dbReference type="InterPro" id="IPR017441">
    <property type="entry name" value="Protein_kinase_ATP_BS"/>
</dbReference>
<dbReference type="InterPro" id="IPR017348">
    <property type="entry name" value="PIM1/2/3"/>
</dbReference>
<evidence type="ECO:0000256" key="4">
    <source>
        <dbReference type="ARBA" id="ARBA00022527"/>
    </source>
</evidence>
<organism evidence="17 18">
    <name type="scientific">Phycomyces blakesleeanus (strain ATCC 8743b / DSM 1359 / FGSC 10004 / NBRC 33097 / NRRL 1555)</name>
    <dbReference type="NCBI Taxonomy" id="763407"/>
    <lineage>
        <taxon>Eukaryota</taxon>
        <taxon>Fungi</taxon>
        <taxon>Fungi incertae sedis</taxon>
        <taxon>Mucoromycota</taxon>
        <taxon>Mucoromycotina</taxon>
        <taxon>Mucoromycetes</taxon>
        <taxon>Mucorales</taxon>
        <taxon>Phycomycetaceae</taxon>
        <taxon>Phycomyces</taxon>
    </lineage>
</organism>
<evidence type="ECO:0000256" key="6">
    <source>
        <dbReference type="ARBA" id="ARBA00022679"/>
    </source>
</evidence>
<feature type="binding site" evidence="14">
    <location>
        <position position="54"/>
    </location>
    <ligand>
        <name>ATP</name>
        <dbReference type="ChEBI" id="CHEBI:30616"/>
    </ligand>
</feature>
<evidence type="ECO:0000256" key="2">
    <source>
        <dbReference type="ARBA" id="ARBA00012513"/>
    </source>
</evidence>
<dbReference type="InterPro" id="IPR008271">
    <property type="entry name" value="Ser/Thr_kinase_AS"/>
</dbReference>
<comment type="similarity">
    <text evidence="15">Belongs to the protein kinase superfamily.</text>
</comment>
<evidence type="ECO:0000313" key="17">
    <source>
        <dbReference type="EMBL" id="OAD66430.1"/>
    </source>
</evidence>
<dbReference type="InParanoid" id="A0A163CY10"/>
<keyword evidence="7 14" id="KW-0547">Nucleotide-binding</keyword>
<dbReference type="RefSeq" id="XP_018284470.1">
    <property type="nucleotide sequence ID" value="XM_018428674.1"/>
</dbReference>
<dbReference type="SUPFAM" id="SSF56112">
    <property type="entry name" value="Protein kinase-like (PK-like)"/>
    <property type="match status" value="1"/>
</dbReference>
<dbReference type="EMBL" id="KV441003">
    <property type="protein sequence ID" value="OAD66430.1"/>
    <property type="molecule type" value="Genomic_DNA"/>
</dbReference>
<comment type="subcellular location">
    <subcellularLocation>
        <location evidence="1">Cytoplasm</location>
    </subcellularLocation>
</comment>
<dbReference type="Proteomes" id="UP000077315">
    <property type="component" value="Unassembled WGS sequence"/>
</dbReference>
<keyword evidence="3" id="KW-0963">Cytoplasm</keyword>
<evidence type="ECO:0000256" key="1">
    <source>
        <dbReference type="ARBA" id="ARBA00004496"/>
    </source>
</evidence>
<evidence type="ECO:0000256" key="13">
    <source>
        <dbReference type="PIRSR" id="PIRSR037993-2"/>
    </source>
</evidence>
<dbReference type="PANTHER" id="PTHR24346">
    <property type="entry name" value="MAP/MICROTUBULE AFFINITY-REGULATING KINASE"/>
    <property type="match status" value="1"/>
</dbReference>
<feature type="binding site" evidence="13">
    <location>
        <begin position="25"/>
        <end position="33"/>
    </location>
    <ligand>
        <name>ATP</name>
        <dbReference type="ChEBI" id="CHEBI:30616"/>
    </ligand>
</feature>
<proteinExistence type="inferred from homology"/>
<dbReference type="InterPro" id="IPR000719">
    <property type="entry name" value="Prot_kinase_dom"/>
</dbReference>
<evidence type="ECO:0000256" key="15">
    <source>
        <dbReference type="RuleBase" id="RU000304"/>
    </source>
</evidence>
<dbReference type="Pfam" id="PF00069">
    <property type="entry name" value="Pkinase"/>
    <property type="match status" value="1"/>
</dbReference>
<evidence type="ECO:0000256" key="10">
    <source>
        <dbReference type="ARBA" id="ARBA00047899"/>
    </source>
</evidence>
<evidence type="ECO:0000313" key="18">
    <source>
        <dbReference type="Proteomes" id="UP000077315"/>
    </source>
</evidence>
<keyword evidence="4 15" id="KW-0723">Serine/threonine-protein kinase</keyword>
<dbReference type="GO" id="GO:0005634">
    <property type="term" value="C:nucleus"/>
    <property type="evidence" value="ECO:0007669"/>
    <property type="project" value="TreeGrafter"/>
</dbReference>
<feature type="domain" description="Protein kinase" evidence="16">
    <location>
        <begin position="19"/>
        <end position="276"/>
    </location>
</feature>
<dbReference type="FunFam" id="3.30.200.20:FF:000314">
    <property type="entry name" value="Serine/threonine protein kinase"/>
    <property type="match status" value="1"/>
</dbReference>
<comment type="catalytic activity">
    <reaction evidence="10">
        <text>L-threonyl-[protein] + ATP = O-phospho-L-threonyl-[protein] + ADP + H(+)</text>
        <dbReference type="Rhea" id="RHEA:46608"/>
        <dbReference type="Rhea" id="RHEA-COMP:11060"/>
        <dbReference type="Rhea" id="RHEA-COMP:11605"/>
        <dbReference type="ChEBI" id="CHEBI:15378"/>
        <dbReference type="ChEBI" id="CHEBI:30013"/>
        <dbReference type="ChEBI" id="CHEBI:30616"/>
        <dbReference type="ChEBI" id="CHEBI:61977"/>
        <dbReference type="ChEBI" id="CHEBI:456216"/>
        <dbReference type="EC" id="2.7.11.1"/>
    </reaction>
</comment>
<dbReference type="SMART" id="SM00220">
    <property type="entry name" value="S_TKc"/>
    <property type="match status" value="1"/>
</dbReference>
<dbReference type="GO" id="GO:0005829">
    <property type="term" value="C:cytosol"/>
    <property type="evidence" value="ECO:0007669"/>
    <property type="project" value="TreeGrafter"/>
</dbReference>
<keyword evidence="8" id="KW-0418">Kinase</keyword>
<dbReference type="VEuPathDB" id="FungiDB:PHYBLDRAFT_119257"/>
<dbReference type="AlphaFoldDB" id="A0A163CY10"/>
<evidence type="ECO:0000256" key="11">
    <source>
        <dbReference type="ARBA" id="ARBA00048679"/>
    </source>
</evidence>
<dbReference type="GeneID" id="28989580"/>
<evidence type="ECO:0000256" key="7">
    <source>
        <dbReference type="ARBA" id="ARBA00022741"/>
    </source>
</evidence>
<evidence type="ECO:0000256" key="3">
    <source>
        <dbReference type="ARBA" id="ARBA00022490"/>
    </source>
</evidence>
<dbReference type="EC" id="2.7.11.1" evidence="2"/>
<dbReference type="Gene3D" id="1.10.510.10">
    <property type="entry name" value="Transferase(Phosphotransferase) domain 1"/>
    <property type="match status" value="1"/>
</dbReference>
<keyword evidence="6" id="KW-0808">Transferase</keyword>